<evidence type="ECO:0000313" key="4">
    <source>
        <dbReference type="Proteomes" id="UP000660454"/>
    </source>
</evidence>
<evidence type="ECO:0000256" key="1">
    <source>
        <dbReference type="SAM" id="SignalP"/>
    </source>
</evidence>
<keyword evidence="4" id="KW-1185">Reference proteome</keyword>
<accession>A0ABQ4H1N4</accession>
<protein>
    <recommendedName>
        <fullName evidence="2">Ricin B lectin domain-containing protein</fullName>
    </recommendedName>
</protein>
<dbReference type="InterPro" id="IPR035992">
    <property type="entry name" value="Ricin_B-like_lectins"/>
</dbReference>
<feature type="domain" description="Ricin B lectin" evidence="2">
    <location>
        <begin position="57"/>
        <end position="194"/>
    </location>
</feature>
<dbReference type="Proteomes" id="UP000660454">
    <property type="component" value="Unassembled WGS sequence"/>
</dbReference>
<feature type="signal peptide" evidence="1">
    <location>
        <begin position="1"/>
        <end position="24"/>
    </location>
</feature>
<sequence length="196" mass="21456">MKKRLTVYLTVILALLGMTGTAGAEARPSEDKGIVALAESLGMHAVPVETTAAETWYLIFTHSGSTLQYCLDAKLQTIGNGGTVQLWSCNAGNQQQWAIYNGQYLKNRASPTGRTLVLDAKLQTIGNGGTVQLWDYNGGAQQRWIPFSQYYLKNGASPAGRTLVLDAKAQEIRDGGKIQLWDYNGGSQQRWSIVDW</sequence>
<comment type="caution">
    <text evidence="3">The sequence shown here is derived from an EMBL/GenBank/DDBJ whole genome shotgun (WGS) entry which is preliminary data.</text>
</comment>
<evidence type="ECO:0000313" key="3">
    <source>
        <dbReference type="EMBL" id="GIH67595.1"/>
    </source>
</evidence>
<name>A0ABQ4H1N4_9ACTN</name>
<evidence type="ECO:0000259" key="2">
    <source>
        <dbReference type="SMART" id="SM00458"/>
    </source>
</evidence>
<dbReference type="PROSITE" id="PS50231">
    <property type="entry name" value="RICIN_B_LECTIN"/>
    <property type="match status" value="1"/>
</dbReference>
<dbReference type="SUPFAM" id="SSF50370">
    <property type="entry name" value="Ricin B-like lectins"/>
    <property type="match status" value="1"/>
</dbReference>
<dbReference type="Gene3D" id="2.80.10.50">
    <property type="match status" value="2"/>
</dbReference>
<reference evidence="3 4" key="1">
    <citation type="submission" date="2021-01" db="EMBL/GenBank/DDBJ databases">
        <title>Whole genome shotgun sequence of Microbispora siamensis NBRC 104113.</title>
        <authorList>
            <person name="Komaki H."/>
            <person name="Tamura T."/>
        </authorList>
    </citation>
    <scope>NUCLEOTIDE SEQUENCE [LARGE SCALE GENOMIC DNA]</scope>
    <source>
        <strain evidence="3 4">NBRC 104113</strain>
    </source>
</reference>
<keyword evidence="1" id="KW-0732">Signal</keyword>
<dbReference type="Pfam" id="PF00652">
    <property type="entry name" value="Ricin_B_lectin"/>
    <property type="match status" value="1"/>
</dbReference>
<dbReference type="InterPro" id="IPR000772">
    <property type="entry name" value="Ricin_B_lectin"/>
</dbReference>
<dbReference type="SMART" id="SM00458">
    <property type="entry name" value="RICIN"/>
    <property type="match status" value="1"/>
</dbReference>
<gene>
    <name evidence="3" type="ORF">Msi02_84120</name>
</gene>
<dbReference type="EMBL" id="BOOF01000085">
    <property type="protein sequence ID" value="GIH67595.1"/>
    <property type="molecule type" value="Genomic_DNA"/>
</dbReference>
<feature type="chain" id="PRO_5046066881" description="Ricin B lectin domain-containing protein" evidence="1">
    <location>
        <begin position="25"/>
        <end position="196"/>
    </location>
</feature>
<proteinExistence type="predicted"/>
<organism evidence="3 4">
    <name type="scientific">Microbispora siamensis</name>
    <dbReference type="NCBI Taxonomy" id="564413"/>
    <lineage>
        <taxon>Bacteria</taxon>
        <taxon>Bacillati</taxon>
        <taxon>Actinomycetota</taxon>
        <taxon>Actinomycetes</taxon>
        <taxon>Streptosporangiales</taxon>
        <taxon>Streptosporangiaceae</taxon>
        <taxon>Microbispora</taxon>
    </lineage>
</organism>
<dbReference type="CDD" id="cd00161">
    <property type="entry name" value="beta-trefoil_Ricin-like"/>
    <property type="match status" value="1"/>
</dbReference>